<dbReference type="AlphaFoldDB" id="A0A3D9B2Y0"/>
<protein>
    <recommendedName>
        <fullName evidence="2">Peptidase S9 prolyl oligopeptidase catalytic domain-containing protein</fullName>
    </recommendedName>
</protein>
<dbReference type="GO" id="GO:0006508">
    <property type="term" value="P:proteolysis"/>
    <property type="evidence" value="ECO:0007669"/>
    <property type="project" value="InterPro"/>
</dbReference>
<proteinExistence type="predicted"/>
<sequence length="826" mass="94708">MKILNRLIELLIIIVMALLQKLPAQSNIEKLEKIVQQSEEIRLLQVSRDGRWMMWQGVYETKPSEMKVIDTKHPEKMMKFDAKNILFIHDHNLLIQKGSAVEFKDPVKGTTKEFQNVKAFGSIESNDLFWIHYDAKKANAVEVYSKDLKVIYKMSEVDRVKPLDQNLAFYTSTDELKEISIFSSVQKKSEKIYSGKSEVYSLAESKIASGGWLITVMEKQGLKAIYVDHNHQSKELVVNGQKYFDVISNKPSANEDGLFLFLGNYEKMNNDGLDIWYGNEVNLTGHFRKVYEPNRVIWFPEENKIQQIDSRFIDGIAAGKSGMYLSIEKNPNQVDYRDTEISPVPEKTFLYDTKTGLDIYVDEILKYTMVDPLGKILLYKKDGQWISYEIATGKKTALSIGIDASPYFAGETVLWTLNNELWSQDMKSSKFHKLKTFEGKLEVLNARKDPIFNDSNISGFVVDLHQELLLKVIAEDDVKHSVISWKNGVVKTVINQTNDKISSLSGNNTSKSHYWIAENYNKNPVIMKKGFAKKTAEQLYDSKQPDTTLKIGMERLQYKGPNNEDLTALLYLPPNIKKNEKLPVVVYIYEVQRKYHNDYLQPTFRNQDGFSIRLLLEAGFMVMLPDITKGSEGPGISALYCVNQAMDQLSKIEQADMTKVGLMGRSFGGYETNFIATQSNRFAAYISGTGFSDPMHSAFAFNYGSYSPDYARLEHGQYSFGDFSENKEKYIKNSPLFYMEQVTAPMLLWSGLKDTNVSPEGNKSTFSALRKYRKPVIALFYTDENHGIIDSKLQKDLTTRIIEWWQYFLKGKRNVPWILKQTKDAV</sequence>
<dbReference type="RefSeq" id="WP_115928345.1">
    <property type="nucleotide sequence ID" value="NZ_QNVV01000008.1"/>
</dbReference>
<evidence type="ECO:0000313" key="4">
    <source>
        <dbReference type="Proteomes" id="UP000256257"/>
    </source>
</evidence>
<dbReference type="OrthoDB" id="9812921at2"/>
<organism evidence="3 4">
    <name type="scientific">Chryseobacterium pennipullorum</name>
    <dbReference type="NCBI Taxonomy" id="2258963"/>
    <lineage>
        <taxon>Bacteria</taxon>
        <taxon>Pseudomonadati</taxon>
        <taxon>Bacteroidota</taxon>
        <taxon>Flavobacteriia</taxon>
        <taxon>Flavobacteriales</taxon>
        <taxon>Weeksellaceae</taxon>
        <taxon>Chryseobacterium group</taxon>
        <taxon>Chryseobacterium</taxon>
    </lineage>
</organism>
<dbReference type="PANTHER" id="PTHR42776:SF27">
    <property type="entry name" value="DIPEPTIDYL PEPTIDASE FAMILY MEMBER 6"/>
    <property type="match status" value="1"/>
</dbReference>
<dbReference type="EMBL" id="QNVV01000008">
    <property type="protein sequence ID" value="REC47552.1"/>
    <property type="molecule type" value="Genomic_DNA"/>
</dbReference>
<dbReference type="Proteomes" id="UP000256257">
    <property type="component" value="Unassembled WGS sequence"/>
</dbReference>
<comment type="caution">
    <text evidence="3">The sequence shown here is derived from an EMBL/GenBank/DDBJ whole genome shotgun (WGS) entry which is preliminary data.</text>
</comment>
<evidence type="ECO:0000256" key="1">
    <source>
        <dbReference type="ARBA" id="ARBA00022801"/>
    </source>
</evidence>
<dbReference type="InterPro" id="IPR029058">
    <property type="entry name" value="AB_hydrolase_fold"/>
</dbReference>
<gene>
    <name evidence="3" type="ORF">DRF67_10950</name>
</gene>
<keyword evidence="1" id="KW-0378">Hydrolase</keyword>
<dbReference type="SUPFAM" id="SSF53474">
    <property type="entry name" value="alpha/beta-Hydrolases"/>
    <property type="match status" value="1"/>
</dbReference>
<reference evidence="3 4" key="1">
    <citation type="submission" date="2018-06" db="EMBL/GenBank/DDBJ databases">
        <title>Novel Chryseobacterium species.</title>
        <authorList>
            <person name="Newman J."/>
            <person name="Hugo C."/>
            <person name="Oosthuizen L."/>
            <person name="Charimba G."/>
        </authorList>
    </citation>
    <scope>NUCLEOTIDE SEQUENCE [LARGE SCALE GENOMIC DNA]</scope>
    <source>
        <strain evidence="3 4">7_F195</strain>
    </source>
</reference>
<accession>A0A3D9B2Y0</accession>
<evidence type="ECO:0000313" key="3">
    <source>
        <dbReference type="EMBL" id="REC47552.1"/>
    </source>
</evidence>
<dbReference type="Gene3D" id="3.40.50.1820">
    <property type="entry name" value="alpha/beta hydrolase"/>
    <property type="match status" value="1"/>
</dbReference>
<dbReference type="GO" id="GO:0004252">
    <property type="term" value="F:serine-type endopeptidase activity"/>
    <property type="evidence" value="ECO:0007669"/>
    <property type="project" value="TreeGrafter"/>
</dbReference>
<keyword evidence="4" id="KW-1185">Reference proteome</keyword>
<dbReference type="Pfam" id="PF00326">
    <property type="entry name" value="Peptidase_S9"/>
    <property type="match status" value="1"/>
</dbReference>
<evidence type="ECO:0000259" key="2">
    <source>
        <dbReference type="Pfam" id="PF00326"/>
    </source>
</evidence>
<dbReference type="InterPro" id="IPR001375">
    <property type="entry name" value="Peptidase_S9_cat"/>
</dbReference>
<dbReference type="PANTHER" id="PTHR42776">
    <property type="entry name" value="SERINE PEPTIDASE S9 FAMILY MEMBER"/>
    <property type="match status" value="1"/>
</dbReference>
<feature type="domain" description="Peptidase S9 prolyl oligopeptidase catalytic" evidence="2">
    <location>
        <begin position="645"/>
        <end position="810"/>
    </location>
</feature>
<name>A0A3D9B2Y0_9FLAO</name>